<dbReference type="RefSeq" id="WP_119990078.1">
    <property type="nucleotide sequence ID" value="NZ_CP032489.1"/>
</dbReference>
<keyword evidence="1" id="KW-0456">Lyase</keyword>
<dbReference type="InterPro" id="IPR040442">
    <property type="entry name" value="Pyrv_kinase-like_dom_sf"/>
</dbReference>
<dbReference type="GO" id="GO:0016829">
    <property type="term" value="F:lyase activity"/>
    <property type="evidence" value="ECO:0007669"/>
    <property type="project" value="UniProtKB-KW"/>
</dbReference>
<proteinExistence type="predicted"/>
<dbReference type="KEGG" id="ark:D6B99_15515"/>
<reference evidence="1 2" key="1">
    <citation type="submission" date="2018-09" db="EMBL/GenBank/DDBJ databases">
        <title>Arachidicoccus sp. nov., a bacterium isolated from soil.</title>
        <authorList>
            <person name="Weon H.-Y."/>
            <person name="Kwon S.-W."/>
            <person name="Lee S.A."/>
        </authorList>
    </citation>
    <scope>NUCLEOTIDE SEQUENCE [LARGE SCALE GENOMIC DNA]</scope>
    <source>
        <strain evidence="1 2">KIS59-12</strain>
    </source>
</reference>
<sequence>MNNYEKFSWLHRQEKPLILANAWNARSAQVMEKAGYDAVATSSGAISDSLGYADGEKMPFSELLYIIQRMSSCISIPLSVDLERGYTNDLDQLNEHIQKLIDVGVVGINLEDAQGEELYLKKLSSIKNYLAKTNQKLFINARTDVFLQKQDAPLETTLRRAELYKTEGADGIFVTGVRELSLVKKIASSLLLPLNVVGVPELVSIQSLAECGVKRISMAAFLYRATYNKLDKIAKDIRNEESFKPLFD</sequence>
<protein>
    <submittedName>
        <fullName evidence="1">Isocitrate lyase/phosphoenolpyruvate mutase family protein</fullName>
    </submittedName>
</protein>
<accession>A0A386HT78</accession>
<dbReference type="PANTHER" id="PTHR42905:SF16">
    <property type="entry name" value="CARBOXYPHOSPHONOENOLPYRUVATE PHOSPHONOMUTASE-LIKE PROTEIN (AFU_ORTHOLOGUE AFUA_5G07230)"/>
    <property type="match status" value="1"/>
</dbReference>
<dbReference type="Pfam" id="PF13714">
    <property type="entry name" value="PEP_mutase"/>
    <property type="match status" value="1"/>
</dbReference>
<dbReference type="OrthoDB" id="9780430at2"/>
<dbReference type="Gene3D" id="3.20.20.60">
    <property type="entry name" value="Phosphoenolpyruvate-binding domains"/>
    <property type="match status" value="1"/>
</dbReference>
<evidence type="ECO:0000313" key="2">
    <source>
        <dbReference type="Proteomes" id="UP000266118"/>
    </source>
</evidence>
<dbReference type="InterPro" id="IPR039556">
    <property type="entry name" value="ICL/PEPM"/>
</dbReference>
<organism evidence="1 2">
    <name type="scientific">Arachidicoccus soli</name>
    <dbReference type="NCBI Taxonomy" id="2341117"/>
    <lineage>
        <taxon>Bacteria</taxon>
        <taxon>Pseudomonadati</taxon>
        <taxon>Bacteroidota</taxon>
        <taxon>Chitinophagia</taxon>
        <taxon>Chitinophagales</taxon>
        <taxon>Chitinophagaceae</taxon>
        <taxon>Arachidicoccus</taxon>
    </lineage>
</organism>
<gene>
    <name evidence="1" type="ORF">D6B99_15515</name>
</gene>
<keyword evidence="1" id="KW-0670">Pyruvate</keyword>
<dbReference type="EMBL" id="CP032489">
    <property type="protein sequence ID" value="AYD48892.1"/>
    <property type="molecule type" value="Genomic_DNA"/>
</dbReference>
<keyword evidence="2" id="KW-1185">Reference proteome</keyword>
<dbReference type="AlphaFoldDB" id="A0A386HT78"/>
<evidence type="ECO:0000313" key="1">
    <source>
        <dbReference type="EMBL" id="AYD48892.1"/>
    </source>
</evidence>
<dbReference type="InterPro" id="IPR015813">
    <property type="entry name" value="Pyrv/PenolPyrv_kinase-like_dom"/>
</dbReference>
<name>A0A386HT78_9BACT</name>
<dbReference type="PANTHER" id="PTHR42905">
    <property type="entry name" value="PHOSPHOENOLPYRUVATE CARBOXYLASE"/>
    <property type="match status" value="1"/>
</dbReference>
<dbReference type="SUPFAM" id="SSF51621">
    <property type="entry name" value="Phosphoenolpyruvate/pyruvate domain"/>
    <property type="match status" value="1"/>
</dbReference>
<dbReference type="Proteomes" id="UP000266118">
    <property type="component" value="Chromosome"/>
</dbReference>
<dbReference type="CDD" id="cd00377">
    <property type="entry name" value="ICL_PEPM"/>
    <property type="match status" value="1"/>
</dbReference>